<proteinExistence type="predicted"/>
<evidence type="ECO:0000313" key="1">
    <source>
        <dbReference type="EMBL" id="PYI32593.1"/>
    </source>
</evidence>
<dbReference type="AlphaFoldDB" id="A0A2V5IEU3"/>
<name>A0A2V5IEU3_9EURO</name>
<gene>
    <name evidence="1" type="ORF">BP00DRAFT_147245</name>
</gene>
<protein>
    <submittedName>
        <fullName evidence="1">Uncharacterized protein</fullName>
    </submittedName>
</protein>
<dbReference type="EMBL" id="KZ825491">
    <property type="protein sequence ID" value="PYI32593.1"/>
    <property type="molecule type" value="Genomic_DNA"/>
</dbReference>
<reference evidence="1 2" key="1">
    <citation type="submission" date="2018-02" db="EMBL/GenBank/DDBJ databases">
        <title>The genomes of Aspergillus section Nigri reveals drivers in fungal speciation.</title>
        <authorList>
            <consortium name="DOE Joint Genome Institute"/>
            <person name="Vesth T.C."/>
            <person name="Nybo J."/>
            <person name="Theobald S."/>
            <person name="Brandl J."/>
            <person name="Frisvad J.C."/>
            <person name="Nielsen K.F."/>
            <person name="Lyhne E.K."/>
            <person name="Kogle M.E."/>
            <person name="Kuo A."/>
            <person name="Riley R."/>
            <person name="Clum A."/>
            <person name="Nolan M."/>
            <person name="Lipzen A."/>
            <person name="Salamov A."/>
            <person name="Henrissat B."/>
            <person name="Wiebenga A."/>
            <person name="De vries R.P."/>
            <person name="Grigoriev I.V."/>
            <person name="Mortensen U.H."/>
            <person name="Andersen M.R."/>
            <person name="Baker S.E."/>
        </authorList>
    </citation>
    <scope>NUCLEOTIDE SEQUENCE [LARGE SCALE GENOMIC DNA]</scope>
    <source>
        <strain evidence="1 2">CBS 114.80</strain>
    </source>
</reference>
<keyword evidence="2" id="KW-1185">Reference proteome</keyword>
<evidence type="ECO:0000313" key="2">
    <source>
        <dbReference type="Proteomes" id="UP000248817"/>
    </source>
</evidence>
<accession>A0A2V5IEU3</accession>
<organism evidence="1 2">
    <name type="scientific">Aspergillus indologenus CBS 114.80</name>
    <dbReference type="NCBI Taxonomy" id="1450541"/>
    <lineage>
        <taxon>Eukaryota</taxon>
        <taxon>Fungi</taxon>
        <taxon>Dikarya</taxon>
        <taxon>Ascomycota</taxon>
        <taxon>Pezizomycotina</taxon>
        <taxon>Eurotiomycetes</taxon>
        <taxon>Eurotiomycetidae</taxon>
        <taxon>Eurotiales</taxon>
        <taxon>Aspergillaceae</taxon>
        <taxon>Aspergillus</taxon>
        <taxon>Aspergillus subgen. Circumdati</taxon>
    </lineage>
</organism>
<sequence>MSTVLCMCVQYPGAYGCEVDCIRVQFHISVPRMDSTSSTRISYCELSLVGDVWPCSFLCFECGRLSAALGTITGVARPGGSVFCRP</sequence>
<dbReference type="Proteomes" id="UP000248817">
    <property type="component" value="Unassembled WGS sequence"/>
</dbReference>